<dbReference type="GeneID" id="140014090"/>
<gene>
    <name evidence="3" type="primary">LOC140014090</name>
</gene>
<sequence>MQQESKALEENQASTLEYLPSGKHAIDSKWVYKIKYKSDGTIERFKARLVAKGFTQVERLDYHDTFAPVAKLTTLRCLLAGFYVNDVILARNDSTTINRVKHHLDSAFRIKDLRQLKYFLGIEVARSKEGIVFSQRKYTVDLLKEIGHLVARLVDFPMELRYNLAVGVGILVKDAGRYHPHVPYLDAAYRVLRYLKRALGQDWANCPTSQRSTSGSIIFLGDSPVSKKSKEQTTVSHSSVEVEYRAMANATSELL</sequence>
<dbReference type="Proteomes" id="UP001652660">
    <property type="component" value="Chromosome 9c"/>
</dbReference>
<organism evidence="2 3">
    <name type="scientific">Coffea arabica</name>
    <name type="common">Arabian coffee</name>
    <dbReference type="NCBI Taxonomy" id="13443"/>
    <lineage>
        <taxon>Eukaryota</taxon>
        <taxon>Viridiplantae</taxon>
        <taxon>Streptophyta</taxon>
        <taxon>Embryophyta</taxon>
        <taxon>Tracheophyta</taxon>
        <taxon>Spermatophyta</taxon>
        <taxon>Magnoliopsida</taxon>
        <taxon>eudicotyledons</taxon>
        <taxon>Gunneridae</taxon>
        <taxon>Pentapetalae</taxon>
        <taxon>asterids</taxon>
        <taxon>lamiids</taxon>
        <taxon>Gentianales</taxon>
        <taxon>Rubiaceae</taxon>
        <taxon>Ixoroideae</taxon>
        <taxon>Gardenieae complex</taxon>
        <taxon>Bertiereae - Coffeeae clade</taxon>
        <taxon>Coffeeae</taxon>
        <taxon>Coffea</taxon>
    </lineage>
</organism>
<evidence type="ECO:0000313" key="3">
    <source>
        <dbReference type="RefSeq" id="XP_071920586.1"/>
    </source>
</evidence>
<evidence type="ECO:0000313" key="2">
    <source>
        <dbReference type="Proteomes" id="UP001652660"/>
    </source>
</evidence>
<keyword evidence="2" id="KW-1185">Reference proteome</keyword>
<protein>
    <submittedName>
        <fullName evidence="3">Uncharacterized mitochondrial protein AtMg00810-like</fullName>
    </submittedName>
</protein>
<dbReference type="Pfam" id="PF07727">
    <property type="entry name" value="RVT_2"/>
    <property type="match status" value="1"/>
</dbReference>
<dbReference type="RefSeq" id="XP_071920586.1">
    <property type="nucleotide sequence ID" value="XM_072064485.1"/>
</dbReference>
<dbReference type="InterPro" id="IPR013103">
    <property type="entry name" value="RVT_2"/>
</dbReference>
<accession>A0ABM4VM27</accession>
<reference evidence="3" key="1">
    <citation type="submission" date="2025-08" db="UniProtKB">
        <authorList>
            <consortium name="RefSeq"/>
        </authorList>
    </citation>
    <scope>IDENTIFICATION</scope>
    <source>
        <tissue evidence="3">Leaves</tissue>
    </source>
</reference>
<dbReference type="PANTHER" id="PTHR11439:SF498">
    <property type="entry name" value="DNAK FAMILY PROTEIN"/>
    <property type="match status" value="1"/>
</dbReference>
<dbReference type="PANTHER" id="PTHR11439">
    <property type="entry name" value="GAG-POL-RELATED RETROTRANSPOSON"/>
    <property type="match status" value="1"/>
</dbReference>
<feature type="domain" description="Reverse transcriptase Ty1/copia-type" evidence="1">
    <location>
        <begin position="15"/>
        <end position="80"/>
    </location>
</feature>
<name>A0ABM4VM27_COFAR</name>
<dbReference type="CDD" id="cd09272">
    <property type="entry name" value="RNase_HI_RT_Ty1"/>
    <property type="match status" value="1"/>
</dbReference>
<evidence type="ECO:0000259" key="1">
    <source>
        <dbReference type="Pfam" id="PF07727"/>
    </source>
</evidence>
<proteinExistence type="predicted"/>